<reference evidence="1" key="1">
    <citation type="journal article" date="2020" name="Nature">
        <title>Giant virus diversity and host interactions through global metagenomics.</title>
        <authorList>
            <person name="Schulz F."/>
            <person name="Roux S."/>
            <person name="Paez-Espino D."/>
            <person name="Jungbluth S."/>
            <person name="Walsh D.A."/>
            <person name="Denef V.J."/>
            <person name="McMahon K.D."/>
            <person name="Konstantinidis K.T."/>
            <person name="Eloe-Fadrosh E.A."/>
            <person name="Kyrpides N.C."/>
            <person name="Woyke T."/>
        </authorList>
    </citation>
    <scope>NUCLEOTIDE SEQUENCE</scope>
    <source>
        <strain evidence="1">GVMAG-M-3300021963-12</strain>
    </source>
</reference>
<proteinExistence type="predicted"/>
<evidence type="ECO:0000313" key="1">
    <source>
        <dbReference type="EMBL" id="QHT07440.1"/>
    </source>
</evidence>
<organism evidence="1">
    <name type="scientific">viral metagenome</name>
    <dbReference type="NCBI Taxonomy" id="1070528"/>
    <lineage>
        <taxon>unclassified sequences</taxon>
        <taxon>metagenomes</taxon>
        <taxon>organismal metagenomes</taxon>
    </lineage>
</organism>
<name>A0A6C0CU62_9ZZZZ</name>
<sequence length="31" mass="3321">MMAPMPTAPAKIGVHESFEEGPVTFVALFSK</sequence>
<dbReference type="AlphaFoldDB" id="A0A6C0CU62"/>
<dbReference type="EMBL" id="MN739481">
    <property type="protein sequence ID" value="QHT07440.1"/>
    <property type="molecule type" value="Genomic_DNA"/>
</dbReference>
<accession>A0A6C0CU62</accession>
<protein>
    <submittedName>
        <fullName evidence="1">Uncharacterized protein</fullName>
    </submittedName>
</protein>